<dbReference type="SMART" id="SM00360">
    <property type="entry name" value="RRM"/>
    <property type="match status" value="1"/>
</dbReference>
<dbReference type="InterPro" id="IPR034240">
    <property type="entry name" value="eIF3G_RRM"/>
</dbReference>
<dbReference type="CDD" id="cd12408">
    <property type="entry name" value="RRM_eIF3G_like"/>
    <property type="match status" value="1"/>
</dbReference>
<evidence type="ECO:0000256" key="5">
    <source>
        <dbReference type="HAMAP-Rule" id="MF_03006"/>
    </source>
</evidence>
<proteinExistence type="inferred from homology"/>
<keyword evidence="10" id="KW-1185">Reference proteome</keyword>
<dbReference type="AlphaFoldDB" id="A0A0U9I6D3"/>
<feature type="domain" description="RRM" evidence="8">
    <location>
        <begin position="217"/>
        <end position="295"/>
    </location>
</feature>
<evidence type="ECO:0000256" key="2">
    <source>
        <dbReference type="ARBA" id="ARBA00022540"/>
    </source>
</evidence>
<comment type="subcellular location">
    <subcellularLocation>
        <location evidence="5">Cytoplasm</location>
    </subcellularLocation>
</comment>
<keyword evidence="1 5" id="KW-0963">Cytoplasm</keyword>
<evidence type="ECO:0000313" key="9">
    <source>
        <dbReference type="EMBL" id="GAQ78004.1"/>
    </source>
</evidence>
<dbReference type="OrthoDB" id="1749473at2759"/>
<reference evidence="9 10" key="1">
    <citation type="journal article" date="2014" name="Nat. Commun.">
        <title>Klebsormidium flaccidum genome reveals primary factors for plant terrestrial adaptation.</title>
        <authorList>
            <person name="Hori K."/>
            <person name="Maruyama F."/>
            <person name="Fujisawa T."/>
            <person name="Togashi T."/>
            <person name="Yamamoto N."/>
            <person name="Seo M."/>
            <person name="Sato S."/>
            <person name="Yamada T."/>
            <person name="Mori H."/>
            <person name="Tajima N."/>
            <person name="Moriyama T."/>
            <person name="Ikeuchi M."/>
            <person name="Watanabe M."/>
            <person name="Wada H."/>
            <person name="Kobayashi K."/>
            <person name="Saito M."/>
            <person name="Masuda T."/>
            <person name="Sasaki-Sekimoto Y."/>
            <person name="Mashiguchi K."/>
            <person name="Awai K."/>
            <person name="Shimojima M."/>
            <person name="Masuda S."/>
            <person name="Iwai M."/>
            <person name="Nobusawa T."/>
            <person name="Narise T."/>
            <person name="Kondo S."/>
            <person name="Saito H."/>
            <person name="Sato R."/>
            <person name="Murakawa M."/>
            <person name="Ihara Y."/>
            <person name="Oshima-Yamada Y."/>
            <person name="Ohtaka K."/>
            <person name="Satoh M."/>
            <person name="Sonobe K."/>
            <person name="Ishii M."/>
            <person name="Ohtani R."/>
            <person name="Kanamori-Sato M."/>
            <person name="Honoki R."/>
            <person name="Miyazaki D."/>
            <person name="Mochizuki H."/>
            <person name="Umetsu J."/>
            <person name="Higashi K."/>
            <person name="Shibata D."/>
            <person name="Kamiya Y."/>
            <person name="Sato N."/>
            <person name="Nakamura Y."/>
            <person name="Tabata S."/>
            <person name="Ida S."/>
            <person name="Kurokawa K."/>
            <person name="Ohta H."/>
        </authorList>
    </citation>
    <scope>NUCLEOTIDE SEQUENCE [LARGE SCALE GENOMIC DNA]</scope>
    <source>
        <strain evidence="9 10">NIES-2285</strain>
    </source>
</reference>
<dbReference type="Pfam" id="PF12353">
    <property type="entry name" value="eIF3g"/>
    <property type="match status" value="1"/>
</dbReference>
<comment type="similarity">
    <text evidence="5">Belongs to the eIF-3 subunit G family.</text>
</comment>
<dbReference type="GO" id="GO:0003723">
    <property type="term" value="F:RNA binding"/>
    <property type="evidence" value="ECO:0007669"/>
    <property type="project" value="UniProtKB-UniRule"/>
</dbReference>
<dbReference type="InterPro" id="IPR035979">
    <property type="entry name" value="RBD_domain_sf"/>
</dbReference>
<dbReference type="PANTHER" id="PTHR10352">
    <property type="entry name" value="EUKARYOTIC TRANSLATION INITIATION FACTOR 3 SUBUNIT G"/>
    <property type="match status" value="1"/>
</dbReference>
<dbReference type="SUPFAM" id="SSF54928">
    <property type="entry name" value="RNA-binding domain, RBD"/>
    <property type="match status" value="1"/>
</dbReference>
<comment type="function">
    <text evidence="5">RNA-binding component of the eukaryotic translation initiation factor 3 (eIF-3) complex, which is involved in protein synthesis of a specialized repertoire of mRNAs and, together with other initiation factors, stimulates binding of mRNA and methionyl-tRNAi to the 40S ribosome. The eIF-3 complex specifically targets and initiates translation of a subset of mRNAs involved in cell proliferation. This subunit can bind 18S rRNA.</text>
</comment>
<feature type="compositionally biased region" description="Basic and acidic residues" evidence="7">
    <location>
        <begin position="192"/>
        <end position="203"/>
    </location>
</feature>
<evidence type="ECO:0000256" key="1">
    <source>
        <dbReference type="ARBA" id="ARBA00022490"/>
    </source>
</evidence>
<sequence length="300" mass="33442">MAAKVRWGDSIDFDDEESDQEIEAVDDKSLPPIQVLGPDEKGIKTIIEYSFNDAGQKVKVVKKVRNKREKRSKKVLERRNWAKFGDAKGLGSEQEHRTMVSTEEIWIERRGLQAEKEAAEKKAADPLGQLAQQGNTSLMVCRVCGKKGDHWSAQCPYKDLAANSGDFGAKAPEDGERPGSSSGKPGTYVPPSRREGASAREGSEMGGGRGGRGRDDNSIRVTNLSEDTREEDLQELFRPFGPISRIYVAFDRETKQSRGFAFINFVTREDAQQAIRKLDGYGYDNLILRVEWATPREAKG</sequence>
<dbReference type="InterPro" id="IPR000504">
    <property type="entry name" value="RRM_dom"/>
</dbReference>
<evidence type="ECO:0000256" key="6">
    <source>
        <dbReference type="PROSITE-ProRule" id="PRU00176"/>
    </source>
</evidence>
<evidence type="ECO:0000313" key="10">
    <source>
        <dbReference type="Proteomes" id="UP000054558"/>
    </source>
</evidence>
<protein>
    <recommendedName>
        <fullName evidence="5">Eukaryotic translation initiation factor 3 subunit G</fullName>
        <shortName evidence="5">eIF3g</shortName>
    </recommendedName>
    <alternativeName>
        <fullName evidence="5">Eukaryotic translation initiation factor 3 RNA-binding subunit</fullName>
        <shortName evidence="5">eIF-3 RNA-binding subunit</shortName>
    </alternativeName>
    <alternativeName>
        <fullName evidence="5">Eukaryotic translation initiation factor 3 subunit 4</fullName>
    </alternativeName>
</protein>
<keyword evidence="3 6" id="KW-0694">RNA-binding</keyword>
<dbReference type="InterPro" id="IPR012677">
    <property type="entry name" value="Nucleotide-bd_a/b_plait_sf"/>
</dbReference>
<accession>A0A0U9I6D3</accession>
<keyword evidence="4 5" id="KW-0648">Protein biosynthesis</keyword>
<feature type="region of interest" description="Disordered" evidence="7">
    <location>
        <begin position="166"/>
        <end position="219"/>
    </location>
</feature>
<evidence type="ECO:0000256" key="4">
    <source>
        <dbReference type="ARBA" id="ARBA00022917"/>
    </source>
</evidence>
<evidence type="ECO:0000256" key="3">
    <source>
        <dbReference type="ARBA" id="ARBA00022884"/>
    </source>
</evidence>
<dbReference type="GO" id="GO:0016282">
    <property type="term" value="C:eukaryotic 43S preinitiation complex"/>
    <property type="evidence" value="ECO:0007669"/>
    <property type="project" value="UniProtKB-UniRule"/>
</dbReference>
<evidence type="ECO:0000256" key="7">
    <source>
        <dbReference type="SAM" id="MobiDB-lite"/>
    </source>
</evidence>
<dbReference type="STRING" id="105231.A0A0U9I6D3"/>
<dbReference type="InterPro" id="IPR024675">
    <property type="entry name" value="eIF3g_N"/>
</dbReference>
<evidence type="ECO:0000259" key="8">
    <source>
        <dbReference type="PROSITE" id="PS50102"/>
    </source>
</evidence>
<dbReference type="PIRSF" id="PIRSF037949">
    <property type="entry name" value="Transl_init_eIF-3_RNA-bind"/>
    <property type="match status" value="1"/>
</dbReference>
<dbReference type="GO" id="GO:0001732">
    <property type="term" value="P:formation of cytoplasmic translation initiation complex"/>
    <property type="evidence" value="ECO:0007669"/>
    <property type="project" value="UniProtKB-UniRule"/>
</dbReference>
<dbReference type="InterPro" id="IPR017334">
    <property type="entry name" value="eIF3_g"/>
</dbReference>
<dbReference type="HAMAP" id="MF_03006">
    <property type="entry name" value="eIF3g"/>
    <property type="match status" value="1"/>
</dbReference>
<dbReference type="FunFam" id="3.30.70.330:FF:000342">
    <property type="entry name" value="Eukaryotic translation initiation factor 3 subunit G"/>
    <property type="match status" value="1"/>
</dbReference>
<dbReference type="GO" id="GO:0033290">
    <property type="term" value="C:eukaryotic 48S preinitiation complex"/>
    <property type="evidence" value="ECO:0007669"/>
    <property type="project" value="UniProtKB-UniRule"/>
</dbReference>
<dbReference type="EMBL" id="DF236955">
    <property type="protein sequence ID" value="GAQ78004.1"/>
    <property type="molecule type" value="Genomic_DNA"/>
</dbReference>
<dbReference type="Proteomes" id="UP000054558">
    <property type="component" value="Unassembled WGS sequence"/>
</dbReference>
<dbReference type="GO" id="GO:0003743">
    <property type="term" value="F:translation initiation factor activity"/>
    <property type="evidence" value="ECO:0007669"/>
    <property type="project" value="UniProtKB-UniRule"/>
</dbReference>
<dbReference type="Pfam" id="PF00076">
    <property type="entry name" value="RRM_1"/>
    <property type="match status" value="1"/>
</dbReference>
<gene>
    <name evidence="9" type="ORF">KFL_000060710</name>
</gene>
<keyword evidence="2 5" id="KW-0396">Initiation factor</keyword>
<dbReference type="GO" id="GO:0005852">
    <property type="term" value="C:eukaryotic translation initiation factor 3 complex"/>
    <property type="evidence" value="ECO:0007669"/>
    <property type="project" value="UniProtKB-UniRule"/>
</dbReference>
<name>A0A0U9I6D3_KLENI</name>
<dbReference type="Gene3D" id="3.30.70.330">
    <property type="match status" value="1"/>
</dbReference>
<organism evidence="9 10">
    <name type="scientific">Klebsormidium nitens</name>
    <name type="common">Green alga</name>
    <name type="synonym">Ulothrix nitens</name>
    <dbReference type="NCBI Taxonomy" id="105231"/>
    <lineage>
        <taxon>Eukaryota</taxon>
        <taxon>Viridiplantae</taxon>
        <taxon>Streptophyta</taxon>
        <taxon>Klebsormidiophyceae</taxon>
        <taxon>Klebsormidiales</taxon>
        <taxon>Klebsormidiaceae</taxon>
        <taxon>Klebsormidium</taxon>
    </lineage>
</organism>
<dbReference type="PROSITE" id="PS50102">
    <property type="entry name" value="RRM"/>
    <property type="match status" value="1"/>
</dbReference>
<comment type="subunit">
    <text evidence="5">Component of the eukaryotic translation initiation factor 3 (eIF-3) complex.</text>
</comment>
<dbReference type="OMA" id="ICQGDHF"/>